<protein>
    <submittedName>
        <fullName evidence="8">AdoMet_MTases domain containing protein</fullName>
    </submittedName>
</protein>
<dbReference type="EMBL" id="LR797447">
    <property type="protein sequence ID" value="CAB4217625.1"/>
    <property type="molecule type" value="Genomic_DNA"/>
</dbReference>
<name>A0A6J7X7P6_9CAUD</name>
<dbReference type="Pfam" id="PF13489">
    <property type="entry name" value="Methyltransf_23"/>
    <property type="match status" value="1"/>
</dbReference>
<dbReference type="Pfam" id="PF13692">
    <property type="entry name" value="Glyco_trans_1_4"/>
    <property type="match status" value="1"/>
</dbReference>
<dbReference type="EMBL" id="LR797035">
    <property type="protein sequence ID" value="CAB4183460.1"/>
    <property type="molecule type" value="Genomic_DNA"/>
</dbReference>
<dbReference type="EMBL" id="LR798371">
    <property type="protein sequence ID" value="CAB5227139.1"/>
    <property type="molecule type" value="Genomic_DNA"/>
</dbReference>
<accession>A0A6J7X7P6</accession>
<dbReference type="EMBL" id="LR797256">
    <property type="protein sequence ID" value="CAB4197788.1"/>
    <property type="molecule type" value="Genomic_DNA"/>
</dbReference>
<dbReference type="CDD" id="cd03801">
    <property type="entry name" value="GT4_PimA-like"/>
    <property type="match status" value="1"/>
</dbReference>
<evidence type="ECO:0000313" key="5">
    <source>
        <dbReference type="EMBL" id="CAB4197788.1"/>
    </source>
</evidence>
<dbReference type="InterPro" id="IPR001173">
    <property type="entry name" value="Glyco_trans_2-like"/>
</dbReference>
<evidence type="ECO:0000313" key="8">
    <source>
        <dbReference type="EMBL" id="CAB5227139.1"/>
    </source>
</evidence>
<dbReference type="EMBL" id="LR796850">
    <property type="protein sequence ID" value="CAB4170066.1"/>
    <property type="molecule type" value="Genomic_DNA"/>
</dbReference>
<evidence type="ECO:0000313" key="3">
    <source>
        <dbReference type="EMBL" id="CAB4170066.1"/>
    </source>
</evidence>
<dbReference type="Gene3D" id="3.40.50.2000">
    <property type="entry name" value="Glycogen Phosphorylase B"/>
    <property type="match status" value="2"/>
</dbReference>
<dbReference type="CDD" id="cd02511">
    <property type="entry name" value="Beta4Glucosyltransferase"/>
    <property type="match status" value="1"/>
</dbReference>
<dbReference type="Gene3D" id="3.40.50.150">
    <property type="entry name" value="Vaccinia Virus protein VP39"/>
    <property type="match status" value="1"/>
</dbReference>
<dbReference type="InterPro" id="IPR028098">
    <property type="entry name" value="Glyco_trans_4-like_N"/>
</dbReference>
<feature type="domain" description="Glycosyltransferase 2-like" evidence="1">
    <location>
        <begin position="664"/>
        <end position="780"/>
    </location>
</feature>
<dbReference type="SUPFAM" id="SSF53335">
    <property type="entry name" value="S-adenosyl-L-methionine-dependent methyltransferases"/>
    <property type="match status" value="1"/>
</dbReference>
<dbReference type="CDD" id="cd02440">
    <property type="entry name" value="AdoMet_MTases"/>
    <property type="match status" value="1"/>
</dbReference>
<feature type="domain" description="Glycosyltransferase subfamily 4-like N-terminal" evidence="2">
    <location>
        <begin position="23"/>
        <end position="163"/>
    </location>
</feature>
<organism evidence="8">
    <name type="scientific">uncultured Caudovirales phage</name>
    <dbReference type="NCBI Taxonomy" id="2100421"/>
    <lineage>
        <taxon>Viruses</taxon>
        <taxon>Duplodnaviria</taxon>
        <taxon>Heunggongvirae</taxon>
        <taxon>Uroviricota</taxon>
        <taxon>Caudoviricetes</taxon>
        <taxon>Peduoviridae</taxon>
        <taxon>Maltschvirus</taxon>
        <taxon>Maltschvirus maltsch</taxon>
    </lineage>
</organism>
<evidence type="ECO:0000259" key="1">
    <source>
        <dbReference type="Pfam" id="PF00535"/>
    </source>
</evidence>
<reference evidence="8" key="1">
    <citation type="submission" date="2020-05" db="EMBL/GenBank/DDBJ databases">
        <authorList>
            <person name="Chiriac C."/>
            <person name="Salcher M."/>
            <person name="Ghai R."/>
            <person name="Kavagutti S V."/>
        </authorList>
    </citation>
    <scope>NUCLEOTIDE SEQUENCE</scope>
</reference>
<dbReference type="InterPro" id="IPR029044">
    <property type="entry name" value="Nucleotide-diphossugar_trans"/>
</dbReference>
<dbReference type="Gene3D" id="3.90.550.10">
    <property type="entry name" value="Spore Coat Polysaccharide Biosynthesis Protein SpsA, Chain A"/>
    <property type="match status" value="1"/>
</dbReference>
<dbReference type="EMBL" id="LR797385">
    <property type="protein sequence ID" value="CAB4212272.1"/>
    <property type="molecule type" value="Genomic_DNA"/>
</dbReference>
<evidence type="ECO:0000259" key="2">
    <source>
        <dbReference type="Pfam" id="PF13439"/>
    </source>
</evidence>
<sequence>MDIVLHVLGMPFNGKTLLTKSLGGSESAGYYLARELAGFGHKVTVFTSEQEEGIFDGVSYCFAGNISGEKPLGDRFEFYAQNTPHDVLIIQRHPYGFHKKFAAKICIHQMHDLALHRFNGLIHHGLWQTDAFTVVSNWHGDQFKEIYGTKSSAVCVIPNGVDPFYYEEIKTSEVVSKSDATIKMLYQSRPERGLMHLVRPDGIMDKLNQVAPGKFELFYCSYDNTTEQMAPFYNQLNGWADRLPNVTKLGALVKSELATVQMSCDVMCYPTEFEEVSCITAMEAMHAGLPFLSSAHGALPETCEDTGSILLPLIDGNADEEAFITQLLAFLDDPSLLKVLSIKQKESAVRFTWEAAAKKLEFLIHDLFDRRSTSTATVLRSAIEKADIIYAKHLIENYPEVEDSGIGKAAIKEIAEMYNFADSDEAYAAHYAKHQAAYYDGPGANVIGEDITSMPRFRGIASFIGELSDDPKKQLEIFDYGCAHGHFVISLAKMFPQHHFTGMDISDRAIGKAIEWAKRDNVPNVSFVIGTAKDIVEKNYYDVVSACEVLEHVPNPHAIMDILRSSMKDGGTFMATTPFGRWEWIGIEAYKTGREHLHHFERDDLREILKEFKHEIVCAPSGFDQGKAEIGSWVWSFIEDKSSSLSQINYARKTDTYAPRQTISACLIVKNGESTIVQCIKSFIDVVDEVIVMVDPLTTDRTIEVVQNLANDNPYKSFIIEMGLSALTDGFDEARNLSISKASGDWILWIDADEILHKGFNLHQLLKSSANDGYAMAQVHYAIEPAQVLTTDMPCRLFRNSIGVKFYGVVHEHPEVEIGKAVPHTMARHDVKFLHNGYTDEETRRARYNRNLPLLHRDLKKHPERTLTKFLMLRDISQGMSFELQANGGHKVPGFDEDAEMGINLFEDILENAPLRIAIDAVQYYSGCVDLLGGGFTMDINLETKKDEAKDLASNTAVSGRFLNKKHYFKLLERISTEAVKHYESKYL</sequence>
<proteinExistence type="predicted"/>
<dbReference type="Pfam" id="PF13439">
    <property type="entry name" value="Glyco_transf_4"/>
    <property type="match status" value="1"/>
</dbReference>
<gene>
    <name evidence="4" type="ORF">UFOVP1082_56</name>
    <name evidence="5" type="ORF">UFOVP1322_41</name>
    <name evidence="6" type="ORF">UFOVP1434_4</name>
    <name evidence="8" type="ORF">UFOVP1529_19</name>
    <name evidence="7" type="ORF">UFOVP1593_56</name>
    <name evidence="3" type="ORF">UFOVP906_34</name>
</gene>
<dbReference type="SUPFAM" id="SSF53448">
    <property type="entry name" value="Nucleotide-diphospho-sugar transferases"/>
    <property type="match status" value="1"/>
</dbReference>
<evidence type="ECO:0000313" key="7">
    <source>
        <dbReference type="EMBL" id="CAB4217625.1"/>
    </source>
</evidence>
<evidence type="ECO:0000313" key="6">
    <source>
        <dbReference type="EMBL" id="CAB4212272.1"/>
    </source>
</evidence>
<dbReference type="PANTHER" id="PTHR43630">
    <property type="entry name" value="POLY-BETA-1,6-N-ACETYL-D-GLUCOSAMINE SYNTHASE"/>
    <property type="match status" value="1"/>
</dbReference>
<dbReference type="Pfam" id="PF00535">
    <property type="entry name" value="Glycos_transf_2"/>
    <property type="match status" value="1"/>
</dbReference>
<dbReference type="InterPro" id="IPR029063">
    <property type="entry name" value="SAM-dependent_MTases_sf"/>
</dbReference>
<evidence type="ECO:0000313" key="4">
    <source>
        <dbReference type="EMBL" id="CAB4183460.1"/>
    </source>
</evidence>
<dbReference type="SUPFAM" id="SSF53756">
    <property type="entry name" value="UDP-Glycosyltransferase/glycogen phosphorylase"/>
    <property type="match status" value="1"/>
</dbReference>
<dbReference type="PANTHER" id="PTHR43630:SF2">
    <property type="entry name" value="GLYCOSYLTRANSFERASE"/>
    <property type="match status" value="1"/>
</dbReference>